<organism evidence="3 4">
    <name type="scientific">Phytoactinopolyspora alkaliphila</name>
    <dbReference type="NCBI Taxonomy" id="1783498"/>
    <lineage>
        <taxon>Bacteria</taxon>
        <taxon>Bacillati</taxon>
        <taxon>Actinomycetota</taxon>
        <taxon>Actinomycetes</taxon>
        <taxon>Jiangellales</taxon>
        <taxon>Jiangellaceae</taxon>
        <taxon>Phytoactinopolyspora</taxon>
    </lineage>
</organism>
<accession>A0A6N9YFZ2</accession>
<evidence type="ECO:0000313" key="3">
    <source>
        <dbReference type="EMBL" id="NED93882.1"/>
    </source>
</evidence>
<name>A0A6N9YFZ2_9ACTN</name>
<protein>
    <recommendedName>
        <fullName evidence="5">DUF3558 domain-containing protein</fullName>
    </recommendedName>
</protein>
<evidence type="ECO:0008006" key="5">
    <source>
        <dbReference type="Google" id="ProtNLM"/>
    </source>
</evidence>
<dbReference type="PROSITE" id="PS51257">
    <property type="entry name" value="PROKAR_LIPOPROTEIN"/>
    <property type="match status" value="1"/>
</dbReference>
<evidence type="ECO:0000256" key="1">
    <source>
        <dbReference type="SAM" id="MobiDB-lite"/>
    </source>
</evidence>
<feature type="signal peptide" evidence="2">
    <location>
        <begin position="1"/>
        <end position="21"/>
    </location>
</feature>
<dbReference type="RefSeq" id="WP_163815172.1">
    <property type="nucleotide sequence ID" value="NZ_JAAGOB010000001.1"/>
</dbReference>
<comment type="caution">
    <text evidence="3">The sequence shown here is derived from an EMBL/GenBank/DDBJ whole genome shotgun (WGS) entry which is preliminary data.</text>
</comment>
<reference evidence="3 4" key="1">
    <citation type="submission" date="2020-02" db="EMBL/GenBank/DDBJ databases">
        <authorList>
            <person name="Li X.-J."/>
            <person name="Feng X.-M."/>
        </authorList>
    </citation>
    <scope>NUCLEOTIDE SEQUENCE [LARGE SCALE GENOMIC DNA]</scope>
    <source>
        <strain evidence="3 4">CGMCC 4.7225</strain>
    </source>
</reference>
<dbReference type="EMBL" id="JAAGOB010000001">
    <property type="protein sequence ID" value="NED93882.1"/>
    <property type="molecule type" value="Genomic_DNA"/>
</dbReference>
<keyword evidence="2" id="KW-0732">Signal</keyword>
<feature type="region of interest" description="Disordered" evidence="1">
    <location>
        <begin position="25"/>
        <end position="63"/>
    </location>
</feature>
<sequence>MNRVLRRYAALAVVPMALSLAACTDQQEPEVPEVPGATETPEDAVDTAEPTEPAGDPTDALDVPFECGEMLTAGRVVQILQTPLDGESQRVYNDDYLADSGRTGRLTCRYGVPTGGSSPSPSPSPSADGPAVEVAVSSYVDEETAAGRIDTTLGSTSRDVEPQTIGGTEGYLLTDDDEVTYIVARGVRTYVITLRRGLVPDAAEVVVILELAAEILGDEAPEES</sequence>
<proteinExistence type="predicted"/>
<feature type="chain" id="PRO_5026868814" description="DUF3558 domain-containing protein" evidence="2">
    <location>
        <begin position="22"/>
        <end position="224"/>
    </location>
</feature>
<evidence type="ECO:0000256" key="2">
    <source>
        <dbReference type="SAM" id="SignalP"/>
    </source>
</evidence>
<dbReference type="Proteomes" id="UP000469185">
    <property type="component" value="Unassembled WGS sequence"/>
</dbReference>
<feature type="region of interest" description="Disordered" evidence="1">
    <location>
        <begin position="108"/>
        <end position="130"/>
    </location>
</feature>
<evidence type="ECO:0000313" key="4">
    <source>
        <dbReference type="Proteomes" id="UP000469185"/>
    </source>
</evidence>
<keyword evidence="4" id="KW-1185">Reference proteome</keyword>
<dbReference type="AlphaFoldDB" id="A0A6N9YFZ2"/>
<gene>
    <name evidence="3" type="ORF">G1H11_00965</name>
</gene>